<dbReference type="SUPFAM" id="SSF55781">
    <property type="entry name" value="GAF domain-like"/>
    <property type="match status" value="1"/>
</dbReference>
<sequence length="244" mass="25590">MSTMVLSAMASYLRALHVHPGPELAPLPLQACAAALGLDGLGFLLAPAQGPVELVQSFGPRTLALEDLQLTQGQGPSLDAARDGTLLLLPDLSDPTATAATRWPTLPGAIQDLGIAAVFAFPVRIGVITLGALTGHRTSPGPLSADRLADTFALTTTLAQVIIDQAARPGAMSSLLLDEPGLHFAEVHQATGMLSNQLDITCAQALVLLRAHAYSQNRSILTCARDILHHRLQLKKDGSRDHGT</sequence>
<dbReference type="InterPro" id="IPR036388">
    <property type="entry name" value="WH-like_DNA-bd_sf"/>
</dbReference>
<name>A0A940XVI9_9ACTN</name>
<comment type="caution">
    <text evidence="3">The sequence shown here is derived from an EMBL/GenBank/DDBJ whole genome shotgun (WGS) entry which is preliminary data.</text>
</comment>
<dbReference type="InterPro" id="IPR029016">
    <property type="entry name" value="GAF-like_dom_sf"/>
</dbReference>
<dbReference type="Gene3D" id="1.10.10.10">
    <property type="entry name" value="Winged helix-like DNA-binding domain superfamily/Winged helix DNA-binding domain"/>
    <property type="match status" value="1"/>
</dbReference>
<dbReference type="Proteomes" id="UP000677413">
    <property type="component" value="Unassembled WGS sequence"/>
</dbReference>
<proteinExistence type="predicted"/>
<protein>
    <submittedName>
        <fullName evidence="3">ANTAR domain-containing protein</fullName>
    </submittedName>
</protein>
<keyword evidence="2" id="KW-0804">Transcription</keyword>
<evidence type="ECO:0000313" key="4">
    <source>
        <dbReference type="Proteomes" id="UP000677413"/>
    </source>
</evidence>
<evidence type="ECO:0000256" key="2">
    <source>
        <dbReference type="ARBA" id="ARBA00023163"/>
    </source>
</evidence>
<dbReference type="RefSeq" id="WP_210884938.1">
    <property type="nucleotide sequence ID" value="NZ_JAGPYQ010000001.1"/>
</dbReference>
<keyword evidence="4" id="KW-1185">Reference proteome</keyword>
<dbReference type="EMBL" id="JAGPYQ010000001">
    <property type="protein sequence ID" value="MBQ0850685.1"/>
    <property type="molecule type" value="Genomic_DNA"/>
</dbReference>
<keyword evidence="1" id="KW-0805">Transcription regulation</keyword>
<organism evidence="3 4">
    <name type="scientific">Streptomyces liliiviolaceus</name>
    <dbReference type="NCBI Taxonomy" id="2823109"/>
    <lineage>
        <taxon>Bacteria</taxon>
        <taxon>Bacillati</taxon>
        <taxon>Actinomycetota</taxon>
        <taxon>Actinomycetes</taxon>
        <taxon>Kitasatosporales</taxon>
        <taxon>Streptomycetaceae</taxon>
        <taxon>Streptomyces</taxon>
    </lineage>
</organism>
<dbReference type="Gene3D" id="3.30.450.40">
    <property type="match status" value="1"/>
</dbReference>
<gene>
    <name evidence="3" type="ORF">J8N05_21200</name>
</gene>
<dbReference type="AlphaFoldDB" id="A0A940XVI9"/>
<reference evidence="3 4" key="1">
    <citation type="submission" date="2021-04" db="EMBL/GenBank/DDBJ databases">
        <authorList>
            <person name="Tang X."/>
            <person name="Zhou X."/>
            <person name="Chen X."/>
            <person name="Cernava T."/>
            <person name="Zhang C."/>
        </authorList>
    </citation>
    <scope>NUCLEOTIDE SEQUENCE [LARGE SCALE GENOMIC DNA]</scope>
    <source>
        <strain evidence="3 4">BH-SS-21</strain>
    </source>
</reference>
<evidence type="ECO:0000313" key="3">
    <source>
        <dbReference type="EMBL" id="MBQ0850685.1"/>
    </source>
</evidence>
<evidence type="ECO:0000256" key="1">
    <source>
        <dbReference type="ARBA" id="ARBA00023015"/>
    </source>
</evidence>
<accession>A0A940XVI9</accession>